<feature type="transmembrane region" description="Helical" evidence="8">
    <location>
        <begin position="119"/>
        <end position="139"/>
    </location>
</feature>
<keyword evidence="7" id="KW-0460">Magnesium</keyword>
<dbReference type="AlphaFoldDB" id="A0A3M3YEB8"/>
<feature type="binding site" evidence="7">
    <location>
        <position position="168"/>
    </location>
    <ligand>
        <name>Mg(2+)</name>
        <dbReference type="ChEBI" id="CHEBI:18420"/>
    </ligand>
</feature>
<feature type="binding site" evidence="7">
    <location>
        <position position="228"/>
    </location>
    <ligand>
        <name>Mg(2+)</name>
        <dbReference type="ChEBI" id="CHEBI:18420"/>
    </ligand>
</feature>
<comment type="cofactor">
    <cofactor evidence="7">
        <name>Mg(2+)</name>
        <dbReference type="ChEBI" id="CHEBI:18420"/>
    </cofactor>
</comment>
<keyword evidence="6 8" id="KW-0472">Membrane</keyword>
<dbReference type="Pfam" id="PF00953">
    <property type="entry name" value="Glycos_transf_4"/>
    <property type="match status" value="1"/>
</dbReference>
<name>A0A3M3YEB8_9PSED</name>
<keyword evidence="2" id="KW-1003">Cell membrane</keyword>
<dbReference type="GO" id="GO:0005886">
    <property type="term" value="C:plasma membrane"/>
    <property type="evidence" value="ECO:0007669"/>
    <property type="project" value="UniProtKB-SubCell"/>
</dbReference>
<feature type="transmembrane region" description="Helical" evidence="8">
    <location>
        <begin position="151"/>
        <end position="169"/>
    </location>
</feature>
<dbReference type="CDD" id="cd06854">
    <property type="entry name" value="GT_WbpL_WbcO_like"/>
    <property type="match status" value="1"/>
</dbReference>
<dbReference type="GO" id="GO:0046872">
    <property type="term" value="F:metal ion binding"/>
    <property type="evidence" value="ECO:0007669"/>
    <property type="project" value="UniProtKB-KW"/>
</dbReference>
<proteinExistence type="predicted"/>
<dbReference type="GO" id="GO:0016787">
    <property type="term" value="F:hydrolase activity"/>
    <property type="evidence" value="ECO:0007669"/>
    <property type="project" value="UniProtKB-KW"/>
</dbReference>
<organism evidence="9 10">
    <name type="scientific">Pseudomonas syringae pv. primulae</name>
    <dbReference type="NCBI Taxonomy" id="251707"/>
    <lineage>
        <taxon>Bacteria</taxon>
        <taxon>Pseudomonadati</taxon>
        <taxon>Pseudomonadota</taxon>
        <taxon>Gammaproteobacteria</taxon>
        <taxon>Pseudomonadales</taxon>
        <taxon>Pseudomonadaceae</taxon>
        <taxon>Pseudomonas</taxon>
    </lineage>
</organism>
<feature type="transmembrane region" description="Helical" evidence="8">
    <location>
        <begin position="176"/>
        <end position="194"/>
    </location>
</feature>
<evidence type="ECO:0000313" key="9">
    <source>
        <dbReference type="EMBL" id="RMO80787.1"/>
    </source>
</evidence>
<feature type="transmembrane region" description="Helical" evidence="8">
    <location>
        <begin position="253"/>
        <end position="272"/>
    </location>
</feature>
<evidence type="ECO:0000313" key="10">
    <source>
        <dbReference type="Proteomes" id="UP000281350"/>
    </source>
</evidence>
<feature type="transmembrane region" description="Helical" evidence="8">
    <location>
        <begin position="330"/>
        <end position="349"/>
    </location>
</feature>
<evidence type="ECO:0000256" key="2">
    <source>
        <dbReference type="ARBA" id="ARBA00022475"/>
    </source>
</evidence>
<evidence type="ECO:0000256" key="4">
    <source>
        <dbReference type="ARBA" id="ARBA00022692"/>
    </source>
</evidence>
<feature type="transmembrane region" description="Helical" evidence="8">
    <location>
        <begin position="18"/>
        <end position="38"/>
    </location>
</feature>
<feature type="transmembrane region" description="Helical" evidence="8">
    <location>
        <begin position="64"/>
        <end position="83"/>
    </location>
</feature>
<dbReference type="GO" id="GO:0044038">
    <property type="term" value="P:cell wall macromolecule biosynthetic process"/>
    <property type="evidence" value="ECO:0007669"/>
    <property type="project" value="TreeGrafter"/>
</dbReference>
<keyword evidence="9" id="KW-0378">Hydrolase</keyword>
<dbReference type="InterPro" id="IPR000715">
    <property type="entry name" value="Glycosyl_transferase_4"/>
</dbReference>
<protein>
    <submittedName>
        <fullName evidence="9">Glycoside hydrolase protein</fullName>
    </submittedName>
</protein>
<evidence type="ECO:0000256" key="6">
    <source>
        <dbReference type="ARBA" id="ARBA00023136"/>
    </source>
</evidence>
<evidence type="ECO:0000256" key="8">
    <source>
        <dbReference type="SAM" id="Phobius"/>
    </source>
</evidence>
<evidence type="ECO:0000256" key="7">
    <source>
        <dbReference type="PIRSR" id="PIRSR600715-1"/>
    </source>
</evidence>
<evidence type="ECO:0000256" key="5">
    <source>
        <dbReference type="ARBA" id="ARBA00022989"/>
    </source>
</evidence>
<comment type="subcellular location">
    <subcellularLocation>
        <location evidence="1">Cell membrane</location>
        <topology evidence="1">Multi-pass membrane protein</topology>
    </subcellularLocation>
</comment>
<gene>
    <name evidence="9" type="ORF">ALQ36_04931</name>
</gene>
<keyword evidence="3" id="KW-0808">Transferase</keyword>
<feature type="transmembrane region" description="Helical" evidence="8">
    <location>
        <begin position="303"/>
        <end position="324"/>
    </location>
</feature>
<dbReference type="GO" id="GO:0016780">
    <property type="term" value="F:phosphotransferase activity, for other substituted phosphate groups"/>
    <property type="evidence" value="ECO:0007669"/>
    <property type="project" value="InterPro"/>
</dbReference>
<reference evidence="9 10" key="1">
    <citation type="submission" date="2018-08" db="EMBL/GenBank/DDBJ databases">
        <title>Recombination of ecologically and evolutionarily significant loci maintains genetic cohesion in the Pseudomonas syringae species complex.</title>
        <authorList>
            <person name="Dillon M."/>
            <person name="Thakur S."/>
            <person name="Almeida R.N.D."/>
            <person name="Weir B.S."/>
            <person name="Guttman D.S."/>
        </authorList>
    </citation>
    <scope>NUCLEOTIDE SEQUENCE [LARGE SCALE GENOMIC DNA]</scope>
    <source>
        <strain evidence="9 10">ICMP 2732</strain>
    </source>
</reference>
<dbReference type="PANTHER" id="PTHR22926">
    <property type="entry name" value="PHOSPHO-N-ACETYLMURAMOYL-PENTAPEPTIDE-TRANSFERASE"/>
    <property type="match status" value="1"/>
</dbReference>
<dbReference type="Proteomes" id="UP000281350">
    <property type="component" value="Unassembled WGS sequence"/>
</dbReference>
<feature type="transmembrane region" description="Helical" evidence="8">
    <location>
        <begin position="89"/>
        <end position="107"/>
    </location>
</feature>
<keyword evidence="7" id="KW-0479">Metal-binding</keyword>
<dbReference type="EMBL" id="RBPY01000039">
    <property type="protein sequence ID" value="RMO80787.1"/>
    <property type="molecule type" value="Genomic_DNA"/>
</dbReference>
<accession>A0A3M3YEB8</accession>
<dbReference type="GO" id="GO:0009103">
    <property type="term" value="P:lipopolysaccharide biosynthetic process"/>
    <property type="evidence" value="ECO:0007669"/>
    <property type="project" value="TreeGrafter"/>
</dbReference>
<evidence type="ECO:0000256" key="1">
    <source>
        <dbReference type="ARBA" id="ARBA00004651"/>
    </source>
</evidence>
<comment type="caution">
    <text evidence="9">The sequence shown here is derived from an EMBL/GenBank/DDBJ whole genome shotgun (WGS) entry which is preliminary data.</text>
</comment>
<keyword evidence="5 8" id="KW-1133">Transmembrane helix</keyword>
<sequence length="355" mass="38189">MNTPCKTPLGIIWNTTSMIEWLSVIVIALVSLILTALLRRYALAKSLIDIPNARSSHSVPTPRGGGVSIVIAFGMAIVFLAWANQLSPSVLAAVAGSGGLIAIIGFMDDHGHIAARWRLLGHFSAAAWALFWLGGLAPLNVMGWTLSPGPVVQILAAFYLVWMLNLYNFMDGIDGIAGIEAVTVCLGMAGIYALGGYVELSWQPLLLAAAVAGFLCWNFPPAKIFMGDAGSGFLGMVLGVLSIQGSWASPRLFWCWLILLGVFIVDATVTLIRRLLRGEKLYEAHRSHAYQFASRHYGSHRPVTLAVGLINLVWLLPVSMWVALGGGDGLAWTAIAYVPLILLALRFHAGEAESR</sequence>
<dbReference type="GO" id="GO:0071555">
    <property type="term" value="P:cell wall organization"/>
    <property type="evidence" value="ECO:0007669"/>
    <property type="project" value="TreeGrafter"/>
</dbReference>
<evidence type="ECO:0000256" key="3">
    <source>
        <dbReference type="ARBA" id="ARBA00022679"/>
    </source>
</evidence>
<feature type="transmembrane region" description="Helical" evidence="8">
    <location>
        <begin position="200"/>
        <end position="217"/>
    </location>
</feature>
<dbReference type="PANTHER" id="PTHR22926:SF3">
    <property type="entry name" value="UNDECAPRENYL-PHOSPHATE ALPHA-N-ACETYLGLUCOSAMINYL 1-PHOSPHATE TRANSFERASE"/>
    <property type="match status" value="1"/>
</dbReference>
<keyword evidence="4 8" id="KW-0812">Transmembrane</keyword>